<feature type="transmembrane region" description="Helical" evidence="1">
    <location>
        <begin position="82"/>
        <end position="104"/>
    </location>
</feature>
<evidence type="ECO:0000256" key="1">
    <source>
        <dbReference type="SAM" id="Phobius"/>
    </source>
</evidence>
<name>A0A915YBV7_9BACT</name>
<feature type="transmembrane region" description="Helical" evidence="1">
    <location>
        <begin position="12"/>
        <end position="34"/>
    </location>
</feature>
<feature type="transmembrane region" description="Helical" evidence="1">
    <location>
        <begin position="174"/>
        <end position="191"/>
    </location>
</feature>
<feature type="transmembrane region" description="Helical" evidence="1">
    <location>
        <begin position="197"/>
        <end position="215"/>
    </location>
</feature>
<dbReference type="Proteomes" id="UP001060919">
    <property type="component" value="Chromosome"/>
</dbReference>
<protein>
    <submittedName>
        <fullName evidence="2">Uncharacterized protein</fullName>
    </submittedName>
</protein>
<sequence>MNKLTPELVQKFEFYSIFLNNIFLFLGVLLLGWSLFETLFLFWLELLSALVVLIYLILIVPIKYGRPNYHQLPEYQRPALKVIGLTVYTLILHYIALVFIIHIGQVDGWDTTQGVFHTLLQMPVQLWNASLLLLTVVFLLAYLMPPLLLERQGIQPSLDVMPMQTKVMIHPSQFVAHYLWFVTLWAAHSFFSIKNPILLMAILMVLKSAFEAYLFHRTKLQL</sequence>
<dbReference type="EMBL" id="AP026867">
    <property type="protein sequence ID" value="BDS10233.1"/>
    <property type="molecule type" value="Genomic_DNA"/>
</dbReference>
<organism evidence="2 3">
    <name type="scientific">Aureispira anguillae</name>
    <dbReference type="NCBI Taxonomy" id="2864201"/>
    <lineage>
        <taxon>Bacteria</taxon>
        <taxon>Pseudomonadati</taxon>
        <taxon>Bacteroidota</taxon>
        <taxon>Saprospiria</taxon>
        <taxon>Saprospirales</taxon>
        <taxon>Saprospiraceae</taxon>
        <taxon>Aureispira</taxon>
    </lineage>
</organism>
<feature type="transmembrane region" description="Helical" evidence="1">
    <location>
        <begin position="40"/>
        <end position="62"/>
    </location>
</feature>
<keyword evidence="1" id="KW-1133">Transmembrane helix</keyword>
<keyword evidence="1" id="KW-0472">Membrane</keyword>
<proteinExistence type="predicted"/>
<evidence type="ECO:0000313" key="3">
    <source>
        <dbReference type="Proteomes" id="UP001060919"/>
    </source>
</evidence>
<dbReference type="AlphaFoldDB" id="A0A915YBV7"/>
<keyword evidence="3" id="KW-1185">Reference proteome</keyword>
<dbReference type="KEGG" id="aup:AsAng_0009410"/>
<gene>
    <name evidence="2" type="ORF">AsAng_0009410</name>
</gene>
<feature type="transmembrane region" description="Helical" evidence="1">
    <location>
        <begin position="124"/>
        <end position="144"/>
    </location>
</feature>
<evidence type="ECO:0000313" key="2">
    <source>
        <dbReference type="EMBL" id="BDS10233.1"/>
    </source>
</evidence>
<accession>A0A915YBV7</accession>
<dbReference type="RefSeq" id="WP_264791561.1">
    <property type="nucleotide sequence ID" value="NZ_AP026867.1"/>
</dbReference>
<keyword evidence="1" id="KW-0812">Transmembrane</keyword>
<reference evidence="2" key="1">
    <citation type="submission" date="2022-09" db="EMBL/GenBank/DDBJ databases">
        <title>Aureispira anguillicida sp. nov., isolated from Leptocephalus of Japanese eel Anguilla japonica.</title>
        <authorList>
            <person name="Yuasa K."/>
            <person name="Mekata T."/>
            <person name="Ikunari K."/>
        </authorList>
    </citation>
    <scope>NUCLEOTIDE SEQUENCE</scope>
    <source>
        <strain evidence="2">EL160426</strain>
    </source>
</reference>